<sequence>MPPLPQDVAFLGGFLYMAASRVFLMKGLRDSRKEHLTFETNKGTMNGLVDIKTFDSASEENVVTMKGTSTLNGYKQ</sequence>
<dbReference type="EMBL" id="FNDU01000006">
    <property type="protein sequence ID" value="SDI28090.1"/>
    <property type="molecule type" value="Genomic_DNA"/>
</dbReference>
<dbReference type="Proteomes" id="UP000199017">
    <property type="component" value="Unassembled WGS sequence"/>
</dbReference>
<evidence type="ECO:0000313" key="2">
    <source>
        <dbReference type="Proteomes" id="UP000199017"/>
    </source>
</evidence>
<reference evidence="1 2" key="1">
    <citation type="submission" date="2016-10" db="EMBL/GenBank/DDBJ databases">
        <authorList>
            <person name="de Groot N.N."/>
        </authorList>
    </citation>
    <scope>NUCLEOTIDE SEQUENCE [LARGE SCALE GENOMIC DNA]</scope>
    <source>
        <strain evidence="2">P4B,CCM 7963,CECT 7998,DSM 25260,IBRC-M 10614,KCTC 13821</strain>
    </source>
</reference>
<keyword evidence="2" id="KW-1185">Reference proteome</keyword>
<dbReference type="AlphaFoldDB" id="A0A1G8JBU3"/>
<proteinExistence type="predicted"/>
<protein>
    <submittedName>
        <fullName evidence="1">Uncharacterized protein</fullName>
    </submittedName>
</protein>
<organism evidence="1 2">
    <name type="scientific">Alteribacillus bidgolensis</name>
    <dbReference type="NCBI Taxonomy" id="930129"/>
    <lineage>
        <taxon>Bacteria</taxon>
        <taxon>Bacillati</taxon>
        <taxon>Bacillota</taxon>
        <taxon>Bacilli</taxon>
        <taxon>Bacillales</taxon>
        <taxon>Bacillaceae</taxon>
        <taxon>Alteribacillus</taxon>
    </lineage>
</organism>
<gene>
    <name evidence="1" type="ORF">SAMN05216352_106119</name>
</gene>
<accession>A0A1G8JBU3</accession>
<evidence type="ECO:0000313" key="1">
    <source>
        <dbReference type="EMBL" id="SDI28090.1"/>
    </source>
</evidence>
<name>A0A1G8JBU3_9BACI</name>
<dbReference type="STRING" id="930129.SAMN05216352_106119"/>